<dbReference type="PROSITE" id="PS51257">
    <property type="entry name" value="PROKAR_LIPOPROTEIN"/>
    <property type="match status" value="1"/>
</dbReference>
<name>A0AAU8KWE5_9CAUD</name>
<feature type="domain" description="DUF7424" evidence="1">
    <location>
        <begin position="24"/>
        <end position="214"/>
    </location>
</feature>
<protein>
    <recommendedName>
        <fullName evidence="1">DUF7424 domain-containing protein</fullName>
    </recommendedName>
</protein>
<proteinExistence type="predicted"/>
<evidence type="ECO:0000259" key="1">
    <source>
        <dbReference type="Pfam" id="PF24199"/>
    </source>
</evidence>
<organism evidence="2">
    <name type="scientific">Serratia phage Kevin</name>
    <dbReference type="NCBI Taxonomy" id="3161161"/>
    <lineage>
        <taxon>Viruses</taxon>
        <taxon>Duplodnaviria</taxon>
        <taxon>Heunggongvirae</taxon>
        <taxon>Uroviricota</taxon>
        <taxon>Caudoviricetes</taxon>
        <taxon>Pantevenvirales</taxon>
        <taxon>Ackermannviridae</taxon>
        <taxon>Miltonvirus</taxon>
    </lineage>
</organism>
<accession>A0AAU8KWE5</accession>
<sequence length="221" mass="23757">MSPTKFIGVLIVLASLLIGGCRITVTPIVSLSQLRDGNVRTVPVAITANGPMCDIGTVKKLATAFKDKYLLRPIGCRPPKSGLGVDATWEAQIPLLRPGDEAKIPRIAGGMYYSRNNSILLLLKPDFIRNVKADAVDKGYHPEYSDVVISLILRNDTRESVDIAVENVFINGTPVGREMQIFRISPGGAISVRLSDIGVDTLFLGGVEAVGVFPALKAKDD</sequence>
<evidence type="ECO:0000313" key="2">
    <source>
        <dbReference type="EMBL" id="XCN27934.1"/>
    </source>
</evidence>
<dbReference type="Pfam" id="PF24199">
    <property type="entry name" value="DUF7424"/>
    <property type="match status" value="1"/>
</dbReference>
<dbReference type="InterPro" id="IPR055847">
    <property type="entry name" value="DUF7424"/>
</dbReference>
<dbReference type="EMBL" id="PP869623">
    <property type="protein sequence ID" value="XCN27934.1"/>
    <property type="molecule type" value="Genomic_DNA"/>
</dbReference>
<reference evidence="2" key="1">
    <citation type="submission" date="2024-06" db="EMBL/GenBank/DDBJ databases">
        <authorList>
            <person name="Melgar S."/>
            <person name="Ryabinky S."/>
            <person name="Merugu K."/>
            <person name="Desisa B."/>
            <person name="Truong H."/>
            <person name="Jamal R."/>
            <person name="Sandhu A."/>
            <person name="Johnson A."/>
        </authorList>
    </citation>
    <scope>NUCLEOTIDE SEQUENCE</scope>
</reference>